<evidence type="ECO:0000256" key="1">
    <source>
        <dbReference type="SAM" id="MobiDB-lite"/>
    </source>
</evidence>
<name>B9S7J6_RICCO</name>
<dbReference type="AlphaFoldDB" id="B9S7J6"/>
<evidence type="ECO:0000313" key="3">
    <source>
        <dbReference type="Proteomes" id="UP000008311"/>
    </source>
</evidence>
<reference evidence="3" key="1">
    <citation type="journal article" date="2010" name="Nat. Biotechnol.">
        <title>Draft genome sequence of the oilseed species Ricinus communis.</title>
        <authorList>
            <person name="Chan A.P."/>
            <person name="Crabtree J."/>
            <person name="Zhao Q."/>
            <person name="Lorenzi H."/>
            <person name="Orvis J."/>
            <person name="Puiu D."/>
            <person name="Melake-Berhan A."/>
            <person name="Jones K.M."/>
            <person name="Redman J."/>
            <person name="Chen G."/>
            <person name="Cahoon E.B."/>
            <person name="Gedil M."/>
            <person name="Stanke M."/>
            <person name="Haas B.J."/>
            <person name="Wortman J.R."/>
            <person name="Fraser-Liggett C.M."/>
            <person name="Ravel J."/>
            <person name="Rabinowicz P.D."/>
        </authorList>
    </citation>
    <scope>NUCLEOTIDE SEQUENCE [LARGE SCALE GENOMIC DNA]</scope>
    <source>
        <strain evidence="3">cv. Hale</strain>
    </source>
</reference>
<dbReference type="EMBL" id="EQ973886">
    <property type="protein sequence ID" value="EEF40369.1"/>
    <property type="molecule type" value="Genomic_DNA"/>
</dbReference>
<feature type="region of interest" description="Disordered" evidence="1">
    <location>
        <begin position="63"/>
        <end position="82"/>
    </location>
</feature>
<dbReference type="Proteomes" id="UP000008311">
    <property type="component" value="Unassembled WGS sequence"/>
</dbReference>
<protein>
    <submittedName>
        <fullName evidence="2">Uncharacterized protein</fullName>
    </submittedName>
</protein>
<proteinExistence type="predicted"/>
<organism evidence="2 3">
    <name type="scientific">Ricinus communis</name>
    <name type="common">Castor bean</name>
    <dbReference type="NCBI Taxonomy" id="3988"/>
    <lineage>
        <taxon>Eukaryota</taxon>
        <taxon>Viridiplantae</taxon>
        <taxon>Streptophyta</taxon>
        <taxon>Embryophyta</taxon>
        <taxon>Tracheophyta</taxon>
        <taxon>Spermatophyta</taxon>
        <taxon>Magnoliopsida</taxon>
        <taxon>eudicotyledons</taxon>
        <taxon>Gunneridae</taxon>
        <taxon>Pentapetalae</taxon>
        <taxon>rosids</taxon>
        <taxon>fabids</taxon>
        <taxon>Malpighiales</taxon>
        <taxon>Euphorbiaceae</taxon>
        <taxon>Acalyphoideae</taxon>
        <taxon>Acalypheae</taxon>
        <taxon>Ricinus</taxon>
    </lineage>
</organism>
<keyword evidence="3" id="KW-1185">Reference proteome</keyword>
<sequence length="82" mass="9277">MEARAYLVIIILVSGVVELAPVITCHGSRDFAFDFYKMELTRLSLQAVKRDDLKRPLPVVTRSPPMANFRRSQDYTPPPLAS</sequence>
<accession>B9S7J6</accession>
<dbReference type="InParanoid" id="B9S7J6"/>
<evidence type="ECO:0000313" key="2">
    <source>
        <dbReference type="EMBL" id="EEF40369.1"/>
    </source>
</evidence>
<gene>
    <name evidence="2" type="ORF">RCOM_0608860</name>
</gene>